<evidence type="ECO:0000313" key="1">
    <source>
        <dbReference type="EMBL" id="KAF5202117.1"/>
    </source>
</evidence>
<evidence type="ECO:0000313" key="2">
    <source>
        <dbReference type="Proteomes" id="UP000554482"/>
    </source>
</evidence>
<dbReference type="EMBL" id="JABWDY010008579">
    <property type="protein sequence ID" value="KAF5202117.1"/>
    <property type="molecule type" value="Genomic_DNA"/>
</dbReference>
<reference evidence="1 2" key="1">
    <citation type="submission" date="2020-06" db="EMBL/GenBank/DDBJ databases">
        <title>Transcriptomic and genomic resources for Thalictrum thalictroides and T. hernandezii: Facilitating candidate gene discovery in an emerging model plant lineage.</title>
        <authorList>
            <person name="Arias T."/>
            <person name="Riano-Pachon D.M."/>
            <person name="Di Stilio V.S."/>
        </authorList>
    </citation>
    <scope>NUCLEOTIDE SEQUENCE [LARGE SCALE GENOMIC DNA]</scope>
    <source>
        <strain evidence="2">cv. WT478/WT964</strain>
        <tissue evidence="1">Leaves</tissue>
    </source>
</reference>
<accession>A0A7J6WZ40</accession>
<comment type="caution">
    <text evidence="1">The sequence shown here is derived from an EMBL/GenBank/DDBJ whole genome shotgun (WGS) entry which is preliminary data.</text>
</comment>
<dbReference type="Proteomes" id="UP000554482">
    <property type="component" value="Unassembled WGS sequence"/>
</dbReference>
<keyword evidence="2" id="KW-1185">Reference proteome</keyword>
<name>A0A7J6WZ40_THATH</name>
<sequence>MPSSQEQLEIKFGLYYWRSSATYIYKWLPQVESLIDDSPEELGCTRYCSGLVVPILSQLMGMGTSSWATEKILAIVLLNAI</sequence>
<gene>
    <name evidence="1" type="ORF">FRX31_008308</name>
</gene>
<proteinExistence type="predicted"/>
<protein>
    <submittedName>
        <fullName evidence="1">Uncharacterized protein</fullName>
    </submittedName>
</protein>
<organism evidence="1 2">
    <name type="scientific">Thalictrum thalictroides</name>
    <name type="common">Rue-anemone</name>
    <name type="synonym">Anemone thalictroides</name>
    <dbReference type="NCBI Taxonomy" id="46969"/>
    <lineage>
        <taxon>Eukaryota</taxon>
        <taxon>Viridiplantae</taxon>
        <taxon>Streptophyta</taxon>
        <taxon>Embryophyta</taxon>
        <taxon>Tracheophyta</taxon>
        <taxon>Spermatophyta</taxon>
        <taxon>Magnoliopsida</taxon>
        <taxon>Ranunculales</taxon>
        <taxon>Ranunculaceae</taxon>
        <taxon>Thalictroideae</taxon>
        <taxon>Thalictrum</taxon>
    </lineage>
</organism>
<dbReference type="AlphaFoldDB" id="A0A7J6WZ40"/>